<dbReference type="RefSeq" id="WP_105418448.1">
    <property type="nucleotide sequence ID" value="NZ_PUIO01000033.1"/>
</dbReference>
<proteinExistence type="predicted"/>
<evidence type="ECO:0000313" key="7">
    <source>
        <dbReference type="EMBL" id="PQP21990.1"/>
    </source>
</evidence>
<evidence type="ECO:0000256" key="4">
    <source>
        <dbReference type="ARBA" id="ARBA00023002"/>
    </source>
</evidence>
<keyword evidence="2" id="KW-0285">Flavoprotein</keyword>
<organism evidence="7 8">
    <name type="scientific">Rhodococcus opacus</name>
    <name type="common">Nocardia opaca</name>
    <dbReference type="NCBI Taxonomy" id="37919"/>
    <lineage>
        <taxon>Bacteria</taxon>
        <taxon>Bacillati</taxon>
        <taxon>Actinomycetota</taxon>
        <taxon>Actinomycetes</taxon>
        <taxon>Mycobacteriales</taxon>
        <taxon>Nocardiaceae</taxon>
        <taxon>Rhodococcus</taxon>
    </lineage>
</organism>
<keyword evidence="3" id="KW-0274">FAD</keyword>
<dbReference type="GO" id="GO:0016651">
    <property type="term" value="F:oxidoreductase activity, acting on NAD(P)H"/>
    <property type="evidence" value="ECO:0007669"/>
    <property type="project" value="TreeGrafter"/>
</dbReference>
<sequence length="415" mass="43977">MNDDGAVVVVGAGHGGFTFVTALRQTGFTGEIHLIGDENELPYQRPPLSKEVLLGQKSPEALAFRPEQFYEKNQVTTSLGDGVVTIDRDARSVRLRSGRVVAYRHLVLALGASAVQLPIKGSDLPGVRYLRSLADARHLAPAVHNTSRLVIVGGGLIGMEVAAAAADHGVVTTVVEASGSVMARAVSTTIAKHLQRLHRARGVDLRLDTALVELRSNESGSIDALVSSGEVLTADAVLISAGARPRTALATDAGLAVDDGIEVDEHLTTSDPNISAIGDCARFAHSRYGRIRIESVQNATDQARHVAARLAGSQHLGYGAVPWFWTTQFGTKVQMAGICTAEGQQVTIGDIAEEKFSVYRFVDDRLVCVESINAPGEHMAARRLLAAPDPITIGHVTAVGFDPKQLAKTMGPAQP</sequence>
<reference evidence="8" key="1">
    <citation type="submission" date="2018-02" db="EMBL/GenBank/DDBJ databases">
        <title>Draft genome sequencing of Rhodococcus opacus KU647198.</title>
        <authorList>
            <person name="Zheng B.-X."/>
        </authorList>
    </citation>
    <scope>NUCLEOTIDE SEQUENCE [LARGE SCALE GENOMIC DNA]</scope>
    <source>
        <strain evidence="8">04-OD7</strain>
    </source>
</reference>
<evidence type="ECO:0000313" key="8">
    <source>
        <dbReference type="Proteomes" id="UP000239290"/>
    </source>
</evidence>
<dbReference type="InterPro" id="IPR036188">
    <property type="entry name" value="FAD/NAD-bd_sf"/>
</dbReference>
<dbReference type="InterPro" id="IPR023753">
    <property type="entry name" value="FAD/NAD-binding_dom"/>
</dbReference>
<dbReference type="EMBL" id="PUIO01000033">
    <property type="protein sequence ID" value="PQP21990.1"/>
    <property type="molecule type" value="Genomic_DNA"/>
</dbReference>
<dbReference type="Pfam" id="PF14759">
    <property type="entry name" value="Reductase_C"/>
    <property type="match status" value="1"/>
</dbReference>
<dbReference type="Proteomes" id="UP000239290">
    <property type="component" value="Unassembled WGS sequence"/>
</dbReference>
<evidence type="ECO:0000256" key="3">
    <source>
        <dbReference type="ARBA" id="ARBA00022827"/>
    </source>
</evidence>
<dbReference type="GO" id="GO:0005737">
    <property type="term" value="C:cytoplasm"/>
    <property type="evidence" value="ECO:0007669"/>
    <property type="project" value="TreeGrafter"/>
</dbReference>
<evidence type="ECO:0000256" key="1">
    <source>
        <dbReference type="ARBA" id="ARBA00001974"/>
    </source>
</evidence>
<gene>
    <name evidence="7" type="ORF">C5613_24950</name>
</gene>
<dbReference type="Gene3D" id="3.30.390.30">
    <property type="match status" value="1"/>
</dbReference>
<evidence type="ECO:0000256" key="2">
    <source>
        <dbReference type="ARBA" id="ARBA00022630"/>
    </source>
</evidence>
<dbReference type="AlphaFoldDB" id="A0A2S8J4J1"/>
<dbReference type="PRINTS" id="PR00411">
    <property type="entry name" value="PNDRDTASEI"/>
</dbReference>
<comment type="cofactor">
    <cofactor evidence="1">
        <name>FAD</name>
        <dbReference type="ChEBI" id="CHEBI:57692"/>
    </cofactor>
</comment>
<dbReference type="SUPFAM" id="SSF55424">
    <property type="entry name" value="FAD/NAD-linked reductases, dimerisation (C-terminal) domain"/>
    <property type="match status" value="1"/>
</dbReference>
<dbReference type="InterPro" id="IPR016156">
    <property type="entry name" value="FAD/NAD-linked_Rdtase_dimer_sf"/>
</dbReference>
<accession>A0A2S8J4J1</accession>
<feature type="domain" description="FAD/NAD(P)-binding" evidence="5">
    <location>
        <begin position="7"/>
        <end position="303"/>
    </location>
</feature>
<dbReference type="PRINTS" id="PR00368">
    <property type="entry name" value="FADPNR"/>
</dbReference>
<comment type="caution">
    <text evidence="7">The sequence shown here is derived from an EMBL/GenBank/DDBJ whole genome shotgun (WGS) entry which is preliminary data.</text>
</comment>
<evidence type="ECO:0000259" key="6">
    <source>
        <dbReference type="Pfam" id="PF14759"/>
    </source>
</evidence>
<keyword evidence="4" id="KW-0560">Oxidoreductase</keyword>
<feature type="domain" description="Reductase C-terminal" evidence="6">
    <location>
        <begin position="323"/>
        <end position="396"/>
    </location>
</feature>
<evidence type="ECO:0000259" key="5">
    <source>
        <dbReference type="Pfam" id="PF07992"/>
    </source>
</evidence>
<dbReference type="InterPro" id="IPR028202">
    <property type="entry name" value="Reductase_C"/>
</dbReference>
<dbReference type="SUPFAM" id="SSF51905">
    <property type="entry name" value="FAD/NAD(P)-binding domain"/>
    <property type="match status" value="2"/>
</dbReference>
<protein>
    <submittedName>
        <fullName evidence="7">Pyridine nucleotide-disulfide oxidoreductase</fullName>
    </submittedName>
</protein>
<dbReference type="PANTHER" id="PTHR43557:SF2">
    <property type="entry name" value="RIESKE DOMAIN-CONTAINING PROTEIN-RELATED"/>
    <property type="match status" value="1"/>
</dbReference>
<dbReference type="Pfam" id="PF07992">
    <property type="entry name" value="Pyr_redox_2"/>
    <property type="match status" value="1"/>
</dbReference>
<name>A0A2S8J4J1_RHOOP</name>
<dbReference type="InterPro" id="IPR050446">
    <property type="entry name" value="FAD-oxidoreductase/Apoptosis"/>
</dbReference>
<dbReference type="PANTHER" id="PTHR43557">
    <property type="entry name" value="APOPTOSIS-INDUCING FACTOR 1"/>
    <property type="match status" value="1"/>
</dbReference>
<dbReference type="Gene3D" id="3.50.50.60">
    <property type="entry name" value="FAD/NAD(P)-binding domain"/>
    <property type="match status" value="2"/>
</dbReference>